<reference evidence="1 2" key="1">
    <citation type="submission" date="2023-10" db="EMBL/GenBank/DDBJ databases">
        <title>Genome-Wide Identification Analysis in wild type Solanum Pinnatisectum Reveals Some Genes Defensing Phytophthora Infestans.</title>
        <authorList>
            <person name="Sun C."/>
        </authorList>
    </citation>
    <scope>NUCLEOTIDE SEQUENCE [LARGE SCALE GENOMIC DNA]</scope>
    <source>
        <strain evidence="1">LQN</strain>
        <tissue evidence="1">Leaf</tissue>
    </source>
</reference>
<gene>
    <name evidence="1" type="ORF">R3W88_004437</name>
</gene>
<keyword evidence="2" id="KW-1185">Reference proteome</keyword>
<dbReference type="EMBL" id="JAWPEI010000011">
    <property type="protein sequence ID" value="KAK4709924.1"/>
    <property type="molecule type" value="Genomic_DNA"/>
</dbReference>
<name>A0AAV9KBD7_9SOLN</name>
<accession>A0AAV9KBD7</accession>
<protein>
    <submittedName>
        <fullName evidence="1">Uncharacterized protein</fullName>
    </submittedName>
</protein>
<evidence type="ECO:0000313" key="1">
    <source>
        <dbReference type="EMBL" id="KAK4709924.1"/>
    </source>
</evidence>
<sequence length="78" mass="8547">MFLKFAKSSSVNLSLFTMAPVATFMLSLVAQAVVPFDYGMILSDSALSENTLNRYLGQVKRDGTQQSVSYLKVLHATP</sequence>
<proteinExistence type="predicted"/>
<comment type="caution">
    <text evidence="1">The sequence shown here is derived from an EMBL/GenBank/DDBJ whole genome shotgun (WGS) entry which is preliminary data.</text>
</comment>
<dbReference type="Proteomes" id="UP001311915">
    <property type="component" value="Unassembled WGS sequence"/>
</dbReference>
<organism evidence="1 2">
    <name type="scientific">Solanum pinnatisectum</name>
    <name type="common">tansyleaf nightshade</name>
    <dbReference type="NCBI Taxonomy" id="50273"/>
    <lineage>
        <taxon>Eukaryota</taxon>
        <taxon>Viridiplantae</taxon>
        <taxon>Streptophyta</taxon>
        <taxon>Embryophyta</taxon>
        <taxon>Tracheophyta</taxon>
        <taxon>Spermatophyta</taxon>
        <taxon>Magnoliopsida</taxon>
        <taxon>eudicotyledons</taxon>
        <taxon>Gunneridae</taxon>
        <taxon>Pentapetalae</taxon>
        <taxon>asterids</taxon>
        <taxon>lamiids</taxon>
        <taxon>Solanales</taxon>
        <taxon>Solanaceae</taxon>
        <taxon>Solanoideae</taxon>
        <taxon>Solaneae</taxon>
        <taxon>Solanum</taxon>
    </lineage>
</organism>
<evidence type="ECO:0000313" key="2">
    <source>
        <dbReference type="Proteomes" id="UP001311915"/>
    </source>
</evidence>
<dbReference type="AlphaFoldDB" id="A0AAV9KBD7"/>